<organism evidence="1 2">
    <name type="scientific">Nostocoides vanveenii</name>
    <dbReference type="NCBI Taxonomy" id="330835"/>
    <lineage>
        <taxon>Bacteria</taxon>
        <taxon>Bacillati</taxon>
        <taxon>Actinomycetota</taxon>
        <taxon>Actinomycetes</taxon>
        <taxon>Micrococcales</taxon>
        <taxon>Intrasporangiaceae</taxon>
        <taxon>Nostocoides</taxon>
    </lineage>
</organism>
<dbReference type="RefSeq" id="WP_344064063.1">
    <property type="nucleotide sequence ID" value="NZ_BAAAPN010000034.1"/>
</dbReference>
<accession>A0ABP4WIJ0</accession>
<sequence>MTTLGAAHTGDVQALAAEAGRPAEDALLQATDDPAGEADRMRLRRIPVRRTDPDSFVARKLTGDLSPERAYARLVRLGKSAGLSG</sequence>
<reference evidence="2" key="1">
    <citation type="journal article" date="2019" name="Int. J. Syst. Evol. Microbiol.">
        <title>The Global Catalogue of Microorganisms (GCM) 10K type strain sequencing project: providing services to taxonomists for standard genome sequencing and annotation.</title>
        <authorList>
            <consortium name="The Broad Institute Genomics Platform"/>
            <consortium name="The Broad Institute Genome Sequencing Center for Infectious Disease"/>
            <person name="Wu L."/>
            <person name="Ma J."/>
        </authorList>
    </citation>
    <scope>NUCLEOTIDE SEQUENCE [LARGE SCALE GENOMIC DNA]</scope>
    <source>
        <strain evidence="2">JCM 15591</strain>
    </source>
</reference>
<proteinExistence type="predicted"/>
<name>A0ABP4WIJ0_9MICO</name>
<evidence type="ECO:0000313" key="1">
    <source>
        <dbReference type="EMBL" id="GAA1755532.1"/>
    </source>
</evidence>
<keyword evidence="2" id="KW-1185">Reference proteome</keyword>
<gene>
    <name evidence="1" type="ORF">GCM10009810_14160</name>
</gene>
<dbReference type="Proteomes" id="UP001501475">
    <property type="component" value="Unassembled WGS sequence"/>
</dbReference>
<dbReference type="EMBL" id="BAAAPN010000034">
    <property type="protein sequence ID" value="GAA1755532.1"/>
    <property type="molecule type" value="Genomic_DNA"/>
</dbReference>
<protein>
    <submittedName>
        <fullName evidence="1">Uncharacterized protein</fullName>
    </submittedName>
</protein>
<comment type="caution">
    <text evidence="1">The sequence shown here is derived from an EMBL/GenBank/DDBJ whole genome shotgun (WGS) entry which is preliminary data.</text>
</comment>
<evidence type="ECO:0000313" key="2">
    <source>
        <dbReference type="Proteomes" id="UP001501475"/>
    </source>
</evidence>